<dbReference type="Pfam" id="PF00179">
    <property type="entry name" value="UQ_con"/>
    <property type="match status" value="2"/>
</dbReference>
<gene>
    <name evidence="17" type="ORF">P168DRAFT_287639</name>
</gene>
<evidence type="ECO:0000256" key="15">
    <source>
        <dbReference type="SAM" id="MobiDB-lite"/>
    </source>
</evidence>
<reference evidence="17" key="1">
    <citation type="submission" date="2016-12" db="EMBL/GenBank/DDBJ databases">
        <title>The genomes of Aspergillus section Nigri reveals drivers in fungal speciation.</title>
        <authorList>
            <consortium name="DOE Joint Genome Institute"/>
            <person name="Vesth T.C."/>
            <person name="Nybo J."/>
            <person name="Theobald S."/>
            <person name="Brandl J."/>
            <person name="Frisvad J.C."/>
            <person name="Nielsen K.F."/>
            <person name="Lyhne E.K."/>
            <person name="Kogle M.E."/>
            <person name="Kuo A."/>
            <person name="Riley R."/>
            <person name="Clum A."/>
            <person name="Nolan M."/>
            <person name="Lipzen A."/>
            <person name="Salamov A."/>
            <person name="Henrissat B."/>
            <person name="Wiebenga A."/>
            <person name="De vries R.P."/>
            <person name="Grigoriev I.V."/>
            <person name="Mortensen U.H."/>
            <person name="Andersen M.R."/>
            <person name="Baker S.E."/>
        </authorList>
    </citation>
    <scope>NUCLEOTIDE SEQUENCE</scope>
    <source>
        <strain evidence="17">IBT 28561</strain>
    </source>
</reference>
<evidence type="ECO:0000313" key="18">
    <source>
        <dbReference type="Proteomes" id="UP000234254"/>
    </source>
</evidence>
<feature type="compositionally biased region" description="Acidic residues" evidence="15">
    <location>
        <begin position="190"/>
        <end position="199"/>
    </location>
</feature>
<protein>
    <recommendedName>
        <fullName evidence="11">Ubiquitin-conjugating enzyme E2 Z</fullName>
        <ecNumber evidence="3">2.3.2.23</ecNumber>
    </recommendedName>
    <alternativeName>
        <fullName evidence="12">E2 ubiquitin-conjugating enzyme Z</fullName>
    </alternativeName>
    <alternativeName>
        <fullName evidence="14">Ubiquitin carrier protein Z</fullName>
    </alternativeName>
    <alternativeName>
        <fullName evidence="13">Ubiquitin-protein ligase Z</fullName>
    </alternativeName>
</protein>
<keyword evidence="4" id="KW-0963">Cytoplasm</keyword>
<keyword evidence="8" id="KW-0833">Ubl conjugation pathway</keyword>
<dbReference type="Proteomes" id="UP000234254">
    <property type="component" value="Unassembled WGS sequence"/>
</dbReference>
<dbReference type="GO" id="GO:0006915">
    <property type="term" value="P:apoptotic process"/>
    <property type="evidence" value="ECO:0007669"/>
    <property type="project" value="UniProtKB-KW"/>
</dbReference>
<comment type="caution">
    <text evidence="17">The sequence shown here is derived from an EMBL/GenBank/DDBJ whole genome shotgun (WGS) entry which is preliminary data.</text>
</comment>
<keyword evidence="9" id="KW-0067">ATP-binding</keyword>
<comment type="subcellular location">
    <subcellularLocation>
        <location evidence="2">Cytoplasm</location>
    </subcellularLocation>
    <subcellularLocation>
        <location evidence="1">Nucleus</location>
    </subcellularLocation>
</comment>
<dbReference type="GO" id="GO:0004869">
    <property type="term" value="F:cysteine-type endopeptidase inhibitor activity"/>
    <property type="evidence" value="ECO:0007669"/>
    <property type="project" value="TreeGrafter"/>
</dbReference>
<evidence type="ECO:0000256" key="13">
    <source>
        <dbReference type="ARBA" id="ARBA00042316"/>
    </source>
</evidence>
<feature type="domain" description="UBC core" evidence="16">
    <location>
        <begin position="292"/>
        <end position="448"/>
    </location>
</feature>
<evidence type="ECO:0000256" key="6">
    <source>
        <dbReference type="ARBA" id="ARBA00022703"/>
    </source>
</evidence>
<evidence type="ECO:0000256" key="7">
    <source>
        <dbReference type="ARBA" id="ARBA00022741"/>
    </source>
</evidence>
<proteinExistence type="predicted"/>
<dbReference type="CDD" id="cd23809">
    <property type="entry name" value="UBCc_UBE2Z"/>
    <property type="match status" value="1"/>
</dbReference>
<dbReference type="SUPFAM" id="SSF54495">
    <property type="entry name" value="UBC-like"/>
    <property type="match status" value="2"/>
</dbReference>
<evidence type="ECO:0000256" key="10">
    <source>
        <dbReference type="ARBA" id="ARBA00023242"/>
    </source>
</evidence>
<evidence type="ECO:0000259" key="16">
    <source>
        <dbReference type="PROSITE" id="PS50127"/>
    </source>
</evidence>
<dbReference type="SMART" id="SM00212">
    <property type="entry name" value="UBCc"/>
    <property type="match status" value="2"/>
</dbReference>
<evidence type="ECO:0000313" key="17">
    <source>
        <dbReference type="EMBL" id="PKY07141.1"/>
    </source>
</evidence>
<dbReference type="OrthoDB" id="1926878at2759"/>
<dbReference type="GO" id="GO:0043066">
    <property type="term" value="P:negative regulation of apoptotic process"/>
    <property type="evidence" value="ECO:0007669"/>
    <property type="project" value="TreeGrafter"/>
</dbReference>
<accession>A0A2I1DB99</accession>
<dbReference type="Gene3D" id="3.10.110.10">
    <property type="entry name" value="Ubiquitin Conjugating Enzyme"/>
    <property type="match status" value="2"/>
</dbReference>
<evidence type="ECO:0000256" key="8">
    <source>
        <dbReference type="ARBA" id="ARBA00022786"/>
    </source>
</evidence>
<sequence length="448" mass="51755">MSDQAILRITREIKQLQQSTDLSLAVSYDDSDIRSVSALILGPPETPYEFGLFEFAVKFGKGYPASPPRVRAMTTNKGRCRFNPNIYASGKVCLSILGTWRGERGEQWSSAQGLESVLISIQSLMSSNPYENEPGYDTAKSATDLENMDAYVAKIRHETLRLAVIEPLELSMGISPDGTLARPVEKHSEDESEEDVSWDDDKEPCDRFLDLRKRRFLWYFDAYLRTVDAAEPGVSRNRKFQRMPFEGIGNIMDGHFDYPELRRRLNFLREKILGETRKWPTEGLLTQKQELGISVNLQRQYEQIVEDYKNQKNFMIALDLVDGNPFEWVITYFGRPMTHLDGGIFKIKIYLSPRFPEEQPRVFMETPIFHVRVSRLGVLCYVPRRSDEMRWHIEAILATLEEDSPAYDPRANVRSEASTMFWGCAEGRRRYHRELRKSVEKSVEDAFA</sequence>
<feature type="region of interest" description="Disordered" evidence="15">
    <location>
        <begin position="180"/>
        <end position="199"/>
    </location>
</feature>
<evidence type="ECO:0000256" key="5">
    <source>
        <dbReference type="ARBA" id="ARBA00022679"/>
    </source>
</evidence>
<evidence type="ECO:0000256" key="2">
    <source>
        <dbReference type="ARBA" id="ARBA00004496"/>
    </source>
</evidence>
<evidence type="ECO:0000256" key="9">
    <source>
        <dbReference type="ARBA" id="ARBA00022840"/>
    </source>
</evidence>
<keyword evidence="5" id="KW-0808">Transferase</keyword>
<dbReference type="GO" id="GO:0061631">
    <property type="term" value="F:ubiquitin conjugating enzyme activity"/>
    <property type="evidence" value="ECO:0007669"/>
    <property type="project" value="UniProtKB-EC"/>
</dbReference>
<dbReference type="GeneID" id="36544139"/>
<keyword evidence="7" id="KW-0547">Nucleotide-binding</keyword>
<dbReference type="RefSeq" id="XP_024695735.1">
    <property type="nucleotide sequence ID" value="XM_024836615.1"/>
</dbReference>
<keyword evidence="10" id="KW-0539">Nucleus</keyword>
<name>A0A2I1DB99_ASPC2</name>
<feature type="domain" description="UBC core" evidence="16">
    <location>
        <begin position="4"/>
        <end position="164"/>
    </location>
</feature>
<evidence type="ECO:0000256" key="4">
    <source>
        <dbReference type="ARBA" id="ARBA00022490"/>
    </source>
</evidence>
<dbReference type="InterPro" id="IPR016135">
    <property type="entry name" value="UBQ-conjugating_enzyme/RWD"/>
</dbReference>
<evidence type="ECO:0000256" key="12">
    <source>
        <dbReference type="ARBA" id="ARBA00041798"/>
    </source>
</evidence>
<dbReference type="InterPro" id="IPR000608">
    <property type="entry name" value="UBC"/>
</dbReference>
<evidence type="ECO:0000256" key="11">
    <source>
        <dbReference type="ARBA" id="ARBA00039894"/>
    </source>
</evidence>
<dbReference type="GO" id="GO:0005524">
    <property type="term" value="F:ATP binding"/>
    <property type="evidence" value="ECO:0007669"/>
    <property type="project" value="UniProtKB-KW"/>
</dbReference>
<organism evidence="17 18">
    <name type="scientific">Aspergillus campestris (strain IBT 28561)</name>
    <dbReference type="NCBI Taxonomy" id="1392248"/>
    <lineage>
        <taxon>Eukaryota</taxon>
        <taxon>Fungi</taxon>
        <taxon>Dikarya</taxon>
        <taxon>Ascomycota</taxon>
        <taxon>Pezizomycotina</taxon>
        <taxon>Eurotiomycetes</taxon>
        <taxon>Eurotiomycetidae</taxon>
        <taxon>Eurotiales</taxon>
        <taxon>Aspergillaceae</taxon>
        <taxon>Aspergillus</taxon>
        <taxon>Aspergillus subgen. Circumdati</taxon>
    </lineage>
</organism>
<dbReference type="GO" id="GO:0005634">
    <property type="term" value="C:nucleus"/>
    <property type="evidence" value="ECO:0007669"/>
    <property type="project" value="UniProtKB-SubCell"/>
</dbReference>
<dbReference type="GO" id="GO:0005737">
    <property type="term" value="C:cytoplasm"/>
    <property type="evidence" value="ECO:0007669"/>
    <property type="project" value="UniProtKB-SubCell"/>
</dbReference>
<evidence type="ECO:0000256" key="1">
    <source>
        <dbReference type="ARBA" id="ARBA00004123"/>
    </source>
</evidence>
<evidence type="ECO:0000256" key="14">
    <source>
        <dbReference type="ARBA" id="ARBA00042401"/>
    </source>
</evidence>
<dbReference type="CDD" id="cd00195">
    <property type="entry name" value="UBCc_UEV"/>
    <property type="match status" value="1"/>
</dbReference>
<evidence type="ECO:0000256" key="3">
    <source>
        <dbReference type="ARBA" id="ARBA00012486"/>
    </source>
</evidence>
<keyword evidence="6" id="KW-0053">Apoptosis</keyword>
<dbReference type="PANTHER" id="PTHR46116:SF26">
    <property type="entry name" value="UBIQUITIN-CONJUGATING ENZYME E2 Z"/>
    <property type="match status" value="1"/>
</dbReference>
<dbReference type="EMBL" id="MSFM01000002">
    <property type="protein sequence ID" value="PKY07141.1"/>
    <property type="molecule type" value="Genomic_DNA"/>
</dbReference>
<keyword evidence="18" id="KW-1185">Reference proteome</keyword>
<dbReference type="PROSITE" id="PS50127">
    <property type="entry name" value="UBC_2"/>
    <property type="match status" value="2"/>
</dbReference>
<dbReference type="AlphaFoldDB" id="A0A2I1DB99"/>
<dbReference type="VEuPathDB" id="FungiDB:P168DRAFT_287639"/>
<dbReference type="EC" id="2.3.2.23" evidence="3"/>
<dbReference type="PANTHER" id="PTHR46116">
    <property type="entry name" value="(E3-INDEPENDENT) E2 UBIQUITIN-CONJUGATING ENZYME"/>
    <property type="match status" value="1"/>
</dbReference>